<evidence type="ECO:0000256" key="4">
    <source>
        <dbReference type="ARBA" id="ARBA00022598"/>
    </source>
</evidence>
<dbReference type="STRING" id="322095.HMPREF3185_01427"/>
<evidence type="ECO:0000256" key="8">
    <source>
        <dbReference type="RuleBase" id="RU003664"/>
    </source>
</evidence>
<keyword evidence="12" id="KW-1185">Reference proteome</keyword>
<comment type="pathway">
    <text evidence="2 7 8">Cell wall biogenesis; peptidoglycan biosynthesis.</text>
</comment>
<dbReference type="PANTHER" id="PTHR43692">
    <property type="entry name" value="UDP-N-ACETYLMURAMOYLALANINE--D-GLUTAMATE LIGASE"/>
    <property type="match status" value="1"/>
</dbReference>
<dbReference type="InterPro" id="IPR005762">
    <property type="entry name" value="MurD"/>
</dbReference>
<keyword evidence="5 7" id="KW-0547">Nucleotide-binding</keyword>
<dbReference type="EC" id="6.3.2.9" evidence="7 8"/>
<dbReference type="GO" id="GO:0051301">
    <property type="term" value="P:cell division"/>
    <property type="evidence" value="ECO:0007669"/>
    <property type="project" value="UniProtKB-KW"/>
</dbReference>
<dbReference type="Proteomes" id="UP000070224">
    <property type="component" value="Unassembled WGS sequence"/>
</dbReference>
<dbReference type="InterPro" id="IPR036565">
    <property type="entry name" value="Mur-like_cat_sf"/>
</dbReference>
<keyword evidence="7 8" id="KW-0961">Cell wall biogenesis/degradation</keyword>
<dbReference type="PANTHER" id="PTHR43692:SF1">
    <property type="entry name" value="UDP-N-ACETYLMURAMOYLALANINE--D-GLUTAMATE LIGASE"/>
    <property type="match status" value="1"/>
</dbReference>
<dbReference type="SUPFAM" id="SSF51984">
    <property type="entry name" value="MurCD N-terminal domain"/>
    <property type="match status" value="1"/>
</dbReference>
<organism evidence="11 12">
    <name type="scientific">Porphyromonas somerae</name>
    <dbReference type="NCBI Taxonomy" id="322095"/>
    <lineage>
        <taxon>Bacteria</taxon>
        <taxon>Pseudomonadati</taxon>
        <taxon>Bacteroidota</taxon>
        <taxon>Bacteroidia</taxon>
        <taxon>Bacteroidales</taxon>
        <taxon>Porphyromonadaceae</taxon>
        <taxon>Porphyromonas</taxon>
    </lineage>
</organism>
<dbReference type="Gene3D" id="3.40.50.720">
    <property type="entry name" value="NAD(P)-binding Rossmann-like Domain"/>
    <property type="match status" value="1"/>
</dbReference>
<keyword evidence="7 8" id="KW-0133">Cell shape</keyword>
<comment type="caution">
    <text evidence="11">The sequence shown here is derived from an EMBL/GenBank/DDBJ whole genome shotgun (WGS) entry which is preliminary data.</text>
</comment>
<dbReference type="Pfam" id="PF02875">
    <property type="entry name" value="Mur_ligase_C"/>
    <property type="match status" value="1"/>
</dbReference>
<accession>A0A134B603</accession>
<comment type="subcellular location">
    <subcellularLocation>
        <location evidence="1 7 8">Cytoplasm</location>
    </subcellularLocation>
</comment>
<feature type="domain" description="Mur ligase C-terminal" evidence="9">
    <location>
        <begin position="337"/>
        <end position="450"/>
    </location>
</feature>
<dbReference type="InterPro" id="IPR013221">
    <property type="entry name" value="Mur_ligase_cen"/>
</dbReference>
<sequence>MRGRVKRSFALPPIAPHSKTNKMIEEKFQAVVLGAGESGVGAALLYQSRGISVMVSDYGHIAPKYKQELEANGIPYEEGSHTTELILRAEEIVKSPGIPEKAPIMVAIRERGIPVISEIELAGRYLKGKVIGITGSNGKTTTTMWLHHILTEAGMKPALAGNVGFSLARQVIPDEQPDYFVVELSSFQLDDMYKFRVHIALLMNITPDHLDRYHYNFEEYAMAKMRILQNQTAEDAFIYWGEDEFVSRYVMSHQPMPMQTLSFLTYPQVGSAADKSDDNMMRLHFDGKSFEFPIDQLALQGPHNLQNAMAASIAALRLGVSHDVLSRALSDFVNVPHRLEKVGVLDGVRYINDSKATNVSSTYYALRTMTTPYVLILGGEDKGNDYMDITELITSGARGLVFLTTDVLKLYKSFHGKVPQIASALSMEEAIAHAREMAQPGDTVLLSPACASFDLFTSYIHRGDRFREVVQGLIQAEEKHA</sequence>
<keyword evidence="3 7" id="KW-0963">Cytoplasm</keyword>
<dbReference type="InterPro" id="IPR036615">
    <property type="entry name" value="Mur_ligase_C_dom_sf"/>
</dbReference>
<dbReference type="GO" id="GO:0005737">
    <property type="term" value="C:cytoplasm"/>
    <property type="evidence" value="ECO:0007669"/>
    <property type="project" value="UniProtKB-SubCell"/>
</dbReference>
<reference evidence="12" key="1">
    <citation type="submission" date="2016-01" db="EMBL/GenBank/DDBJ databases">
        <authorList>
            <person name="Mitreva M."/>
            <person name="Pepin K.H."/>
            <person name="Mihindukulasuriya K.A."/>
            <person name="Fulton R."/>
            <person name="Fronick C."/>
            <person name="O'Laughlin M."/>
            <person name="Miner T."/>
            <person name="Herter B."/>
            <person name="Rosa B.A."/>
            <person name="Cordes M."/>
            <person name="Tomlinson C."/>
            <person name="Wollam A."/>
            <person name="Palsikar V.B."/>
            <person name="Mardis E.R."/>
            <person name="Wilson R.K."/>
        </authorList>
    </citation>
    <scope>NUCLEOTIDE SEQUENCE [LARGE SCALE GENOMIC DNA]</scope>
    <source>
        <strain evidence="12">KA00683</strain>
    </source>
</reference>
<dbReference type="GO" id="GO:0009252">
    <property type="term" value="P:peptidoglycan biosynthetic process"/>
    <property type="evidence" value="ECO:0007669"/>
    <property type="project" value="UniProtKB-UniRule"/>
</dbReference>
<keyword evidence="7 8" id="KW-0131">Cell cycle</keyword>
<feature type="binding site" evidence="7">
    <location>
        <begin position="135"/>
        <end position="141"/>
    </location>
    <ligand>
        <name>ATP</name>
        <dbReference type="ChEBI" id="CHEBI:30616"/>
    </ligand>
</feature>
<dbReference type="GO" id="GO:0005524">
    <property type="term" value="F:ATP binding"/>
    <property type="evidence" value="ECO:0007669"/>
    <property type="project" value="UniProtKB-UniRule"/>
</dbReference>
<evidence type="ECO:0000256" key="6">
    <source>
        <dbReference type="ARBA" id="ARBA00022840"/>
    </source>
</evidence>
<evidence type="ECO:0000256" key="3">
    <source>
        <dbReference type="ARBA" id="ARBA00022490"/>
    </source>
</evidence>
<dbReference type="GO" id="GO:0008360">
    <property type="term" value="P:regulation of cell shape"/>
    <property type="evidence" value="ECO:0007669"/>
    <property type="project" value="UniProtKB-KW"/>
</dbReference>
<evidence type="ECO:0000313" key="12">
    <source>
        <dbReference type="Proteomes" id="UP000070224"/>
    </source>
</evidence>
<comment type="similarity">
    <text evidence="7">Belongs to the MurCDEF family.</text>
</comment>
<keyword evidence="6 7" id="KW-0067">ATP-binding</keyword>
<keyword evidence="7 8" id="KW-0573">Peptidoglycan synthesis</keyword>
<evidence type="ECO:0000256" key="1">
    <source>
        <dbReference type="ARBA" id="ARBA00004496"/>
    </source>
</evidence>
<dbReference type="AlphaFoldDB" id="A0A134B603"/>
<name>A0A134B603_9PORP</name>
<dbReference type="Gene3D" id="3.40.1190.10">
    <property type="entry name" value="Mur-like, catalytic domain"/>
    <property type="match status" value="1"/>
</dbReference>
<evidence type="ECO:0000256" key="7">
    <source>
        <dbReference type="HAMAP-Rule" id="MF_00639"/>
    </source>
</evidence>
<dbReference type="PATRIC" id="fig|322095.3.peg.1408"/>
<evidence type="ECO:0000313" key="11">
    <source>
        <dbReference type="EMBL" id="KXB75369.1"/>
    </source>
</evidence>
<dbReference type="HAMAP" id="MF_00639">
    <property type="entry name" value="MurD"/>
    <property type="match status" value="1"/>
</dbReference>
<dbReference type="SUPFAM" id="SSF53623">
    <property type="entry name" value="MurD-like peptide ligases, catalytic domain"/>
    <property type="match status" value="1"/>
</dbReference>
<dbReference type="SUPFAM" id="SSF53244">
    <property type="entry name" value="MurD-like peptide ligases, peptide-binding domain"/>
    <property type="match status" value="1"/>
</dbReference>
<proteinExistence type="inferred from homology"/>
<dbReference type="UniPathway" id="UPA00219"/>
<dbReference type="GO" id="GO:0008764">
    <property type="term" value="F:UDP-N-acetylmuramoylalanine-D-glutamate ligase activity"/>
    <property type="evidence" value="ECO:0007669"/>
    <property type="project" value="UniProtKB-UniRule"/>
</dbReference>
<dbReference type="NCBIfam" id="TIGR01087">
    <property type="entry name" value="murD"/>
    <property type="match status" value="1"/>
</dbReference>
<gene>
    <name evidence="7" type="primary">murD</name>
    <name evidence="11" type="ORF">HMPREF3185_01427</name>
</gene>
<dbReference type="Pfam" id="PF08245">
    <property type="entry name" value="Mur_ligase_M"/>
    <property type="match status" value="1"/>
</dbReference>
<evidence type="ECO:0000259" key="10">
    <source>
        <dbReference type="Pfam" id="PF08245"/>
    </source>
</evidence>
<dbReference type="Gene3D" id="3.90.190.20">
    <property type="entry name" value="Mur ligase, C-terminal domain"/>
    <property type="match status" value="1"/>
</dbReference>
<keyword evidence="7 8" id="KW-0132">Cell division</keyword>
<dbReference type="Pfam" id="PF21799">
    <property type="entry name" value="MurD-like_N"/>
    <property type="match status" value="1"/>
</dbReference>
<dbReference type="InterPro" id="IPR004101">
    <property type="entry name" value="Mur_ligase_C"/>
</dbReference>
<evidence type="ECO:0000256" key="2">
    <source>
        <dbReference type="ARBA" id="ARBA00004752"/>
    </source>
</evidence>
<evidence type="ECO:0000256" key="5">
    <source>
        <dbReference type="ARBA" id="ARBA00022741"/>
    </source>
</evidence>
<protein>
    <recommendedName>
        <fullName evidence="7 8">UDP-N-acetylmuramoylalanine--D-glutamate ligase</fullName>
        <ecNumber evidence="7 8">6.3.2.9</ecNumber>
    </recommendedName>
    <alternativeName>
        <fullName evidence="7">D-glutamic acid-adding enzyme</fullName>
    </alternativeName>
    <alternativeName>
        <fullName evidence="7">UDP-N-acetylmuramoyl-L-alanyl-D-glutamate synthetase</fullName>
    </alternativeName>
</protein>
<dbReference type="GO" id="GO:0071555">
    <property type="term" value="P:cell wall organization"/>
    <property type="evidence" value="ECO:0007669"/>
    <property type="project" value="UniProtKB-KW"/>
</dbReference>
<comment type="catalytic activity">
    <reaction evidence="7 8">
        <text>UDP-N-acetyl-alpha-D-muramoyl-L-alanine + D-glutamate + ATP = UDP-N-acetyl-alpha-D-muramoyl-L-alanyl-D-glutamate + ADP + phosphate + H(+)</text>
        <dbReference type="Rhea" id="RHEA:16429"/>
        <dbReference type="ChEBI" id="CHEBI:15378"/>
        <dbReference type="ChEBI" id="CHEBI:29986"/>
        <dbReference type="ChEBI" id="CHEBI:30616"/>
        <dbReference type="ChEBI" id="CHEBI:43474"/>
        <dbReference type="ChEBI" id="CHEBI:83898"/>
        <dbReference type="ChEBI" id="CHEBI:83900"/>
        <dbReference type="ChEBI" id="CHEBI:456216"/>
        <dbReference type="EC" id="6.3.2.9"/>
    </reaction>
</comment>
<keyword evidence="4 7" id="KW-0436">Ligase</keyword>
<evidence type="ECO:0000259" key="9">
    <source>
        <dbReference type="Pfam" id="PF02875"/>
    </source>
</evidence>
<comment type="function">
    <text evidence="7 8">Cell wall formation. Catalyzes the addition of glutamate to the nucleotide precursor UDP-N-acetylmuramoyl-L-alanine (UMA).</text>
</comment>
<dbReference type="EMBL" id="LSDK01000093">
    <property type="protein sequence ID" value="KXB75369.1"/>
    <property type="molecule type" value="Genomic_DNA"/>
</dbReference>
<feature type="domain" description="Mur ligase central" evidence="10">
    <location>
        <begin position="133"/>
        <end position="315"/>
    </location>
</feature>